<protein>
    <submittedName>
        <fullName evidence="1">Uncharacterized protein</fullName>
    </submittedName>
</protein>
<dbReference type="HOGENOM" id="CLU_1805237_0_0_11"/>
<dbReference type="AlphaFoldDB" id="D1A1D0"/>
<gene>
    <name evidence="1" type="ordered locus">Tcur_0247</name>
</gene>
<dbReference type="eggNOG" id="ENOG50347VI">
    <property type="taxonomic scope" value="Bacteria"/>
</dbReference>
<dbReference type="STRING" id="471852.Tcur_0247"/>
<evidence type="ECO:0000313" key="1">
    <source>
        <dbReference type="EMBL" id="ACY95852.1"/>
    </source>
</evidence>
<proteinExistence type="predicted"/>
<sequence length="143" mass="16070">MNESSLVAGGEAGKRLTAAYAHGPASPSPLVREVLWDFMHSDGGPEWTPGADEGYHGRHVRERRRDCESIHWQRRRPPLTRTRVLAHTCECRATIYELCARGGAYFIRRTTRGPRGIEVDESPHVIAREAGELWSKPLSGRAR</sequence>
<dbReference type="EMBL" id="CP001738">
    <property type="protein sequence ID" value="ACY95852.1"/>
    <property type="molecule type" value="Genomic_DNA"/>
</dbReference>
<name>D1A1D0_THECD</name>
<reference evidence="1 2" key="1">
    <citation type="journal article" date="2011" name="Stand. Genomic Sci.">
        <title>Complete genome sequence of Thermomonospora curvata type strain (B9).</title>
        <authorList>
            <person name="Chertkov O."/>
            <person name="Sikorski J."/>
            <person name="Nolan M."/>
            <person name="Lapidus A."/>
            <person name="Lucas S."/>
            <person name="Del Rio T.G."/>
            <person name="Tice H."/>
            <person name="Cheng J.F."/>
            <person name="Goodwin L."/>
            <person name="Pitluck S."/>
            <person name="Liolios K."/>
            <person name="Ivanova N."/>
            <person name="Mavromatis K."/>
            <person name="Mikhailova N."/>
            <person name="Ovchinnikova G."/>
            <person name="Pati A."/>
            <person name="Chen A."/>
            <person name="Palaniappan K."/>
            <person name="Djao O.D."/>
            <person name="Land M."/>
            <person name="Hauser L."/>
            <person name="Chang Y.J."/>
            <person name="Jeffries C.D."/>
            <person name="Brettin T."/>
            <person name="Han C."/>
            <person name="Detter J.C."/>
            <person name="Rohde M."/>
            <person name="Goker M."/>
            <person name="Woyke T."/>
            <person name="Bristow J."/>
            <person name="Eisen J.A."/>
            <person name="Markowitz V."/>
            <person name="Hugenholtz P."/>
            <person name="Klenk H.P."/>
            <person name="Kyrpides N.C."/>
        </authorList>
    </citation>
    <scope>NUCLEOTIDE SEQUENCE [LARGE SCALE GENOMIC DNA]</scope>
    <source>
        <strain evidence="2">ATCC 19995 / DSM 43183 / JCM 3096 / KCTC 9072 / NBRC 15933 / NCIMB 10081 / Henssen B9</strain>
    </source>
</reference>
<keyword evidence="2" id="KW-1185">Reference proteome</keyword>
<evidence type="ECO:0000313" key="2">
    <source>
        <dbReference type="Proteomes" id="UP000001918"/>
    </source>
</evidence>
<accession>D1A1D0</accession>
<dbReference type="Proteomes" id="UP000001918">
    <property type="component" value="Chromosome"/>
</dbReference>
<dbReference type="KEGG" id="tcu:Tcur_0247"/>
<organism evidence="1 2">
    <name type="scientific">Thermomonospora curvata (strain ATCC 19995 / DSM 43183 / JCM 3096 / KCTC 9072 / NBRC 15933 / NCIMB 10081 / Henssen B9)</name>
    <dbReference type="NCBI Taxonomy" id="471852"/>
    <lineage>
        <taxon>Bacteria</taxon>
        <taxon>Bacillati</taxon>
        <taxon>Actinomycetota</taxon>
        <taxon>Actinomycetes</taxon>
        <taxon>Streptosporangiales</taxon>
        <taxon>Thermomonosporaceae</taxon>
        <taxon>Thermomonospora</taxon>
    </lineage>
</organism>